<evidence type="ECO:0000313" key="4">
    <source>
        <dbReference type="EMBL" id="ATQ73527.1"/>
    </source>
</evidence>
<evidence type="ECO:0000256" key="1">
    <source>
        <dbReference type="ARBA" id="ARBA00008918"/>
    </source>
</evidence>
<sequence>MFPRILFCCFLACSTPALAQSRLEVTVKRVDRADQHMFEVASSGEVRAAPAAVWKVLTNYDRMSEFVPDLKTSKVLSRTGNKAIIEQFGVASFLFIRRDIHLIVQATEEAMTSIDISLITGDMRVYECRWELVPVPETGGTRIVYSGRLVPKFYVPGMLGANIIRSDIERMMKAVLARLDRGDKPGN</sequence>
<dbReference type="SUPFAM" id="SSF55961">
    <property type="entry name" value="Bet v1-like"/>
    <property type="match status" value="1"/>
</dbReference>
<dbReference type="EMBL" id="CP024608">
    <property type="protein sequence ID" value="ATQ73527.1"/>
    <property type="molecule type" value="Genomic_DNA"/>
</dbReference>
<feature type="domain" description="Coenzyme Q-binding protein COQ10 START" evidence="3">
    <location>
        <begin position="46"/>
        <end position="174"/>
    </location>
</feature>
<dbReference type="OrthoDB" id="8592441at2"/>
<dbReference type="Proteomes" id="UP000229897">
    <property type="component" value="Chromosome"/>
</dbReference>
<dbReference type="InterPro" id="IPR005031">
    <property type="entry name" value="COQ10_START"/>
</dbReference>
<organism evidence="4 5">
    <name type="scientific">Massilia violaceinigra</name>
    <dbReference type="NCBI Taxonomy" id="2045208"/>
    <lineage>
        <taxon>Bacteria</taxon>
        <taxon>Pseudomonadati</taxon>
        <taxon>Pseudomonadota</taxon>
        <taxon>Betaproteobacteria</taxon>
        <taxon>Burkholderiales</taxon>
        <taxon>Oxalobacteraceae</taxon>
        <taxon>Telluria group</taxon>
        <taxon>Massilia</taxon>
    </lineage>
</organism>
<name>A0A2D2DEX4_9BURK</name>
<evidence type="ECO:0000259" key="3">
    <source>
        <dbReference type="Pfam" id="PF03364"/>
    </source>
</evidence>
<evidence type="ECO:0000313" key="5">
    <source>
        <dbReference type="Proteomes" id="UP000229897"/>
    </source>
</evidence>
<dbReference type="KEGG" id="mass:CR152_02590"/>
<evidence type="ECO:0000256" key="2">
    <source>
        <dbReference type="SAM" id="SignalP"/>
    </source>
</evidence>
<feature type="signal peptide" evidence="2">
    <location>
        <begin position="1"/>
        <end position="19"/>
    </location>
</feature>
<dbReference type="Pfam" id="PF03364">
    <property type="entry name" value="Polyketide_cyc"/>
    <property type="match status" value="1"/>
</dbReference>
<dbReference type="Gene3D" id="3.30.530.20">
    <property type="match status" value="1"/>
</dbReference>
<dbReference type="InterPro" id="IPR023393">
    <property type="entry name" value="START-like_dom_sf"/>
</dbReference>
<keyword evidence="5" id="KW-1185">Reference proteome</keyword>
<dbReference type="PANTHER" id="PTHR34060">
    <property type="entry name" value="POLYKETIDE CYCLASE / DEHYDRASE AND LIPID TRANSPORT PROTEIN"/>
    <property type="match status" value="1"/>
</dbReference>
<protein>
    <submittedName>
        <fullName evidence="4">Cyclase/dehydrase</fullName>
    </submittedName>
</protein>
<proteinExistence type="inferred from homology"/>
<accession>A0A2D2DEX4</accession>
<feature type="chain" id="PRO_5013622185" evidence="2">
    <location>
        <begin position="20"/>
        <end position="187"/>
    </location>
</feature>
<dbReference type="AlphaFoldDB" id="A0A2D2DEX4"/>
<keyword evidence="2" id="KW-0732">Signal</keyword>
<reference evidence="4" key="1">
    <citation type="submission" date="2017-10" db="EMBL/GenBank/DDBJ databases">
        <title>Massilia psychrophilum sp. nov., a novel purple-pigmented bacterium isolated from Tianshan glacier, Xinjiang Municipality, China.</title>
        <authorList>
            <person name="Wang H."/>
        </authorList>
    </citation>
    <scope>NUCLEOTIDE SEQUENCE [LARGE SCALE GENOMIC DNA]</scope>
    <source>
        <strain evidence="4">B2</strain>
    </source>
</reference>
<dbReference type="PANTHER" id="PTHR34060:SF1">
    <property type="entry name" value="POLYKETIDE CYCLASE _ DEHYDRASE AND LIPID TRANSPORT PROTEIN"/>
    <property type="match status" value="1"/>
</dbReference>
<gene>
    <name evidence="4" type="ORF">CR152_02590</name>
</gene>
<comment type="similarity">
    <text evidence="1">Belongs to the ribosome association toxin RatA family.</text>
</comment>